<protein>
    <submittedName>
        <fullName evidence="2">Uncharacterized protein</fullName>
    </submittedName>
</protein>
<gene>
    <name evidence="2" type="ORF">G2W53_008208</name>
</gene>
<dbReference type="AlphaFoldDB" id="A0A835CEG0"/>
<keyword evidence="1" id="KW-1133">Transmembrane helix</keyword>
<evidence type="ECO:0000256" key="1">
    <source>
        <dbReference type="SAM" id="Phobius"/>
    </source>
</evidence>
<comment type="caution">
    <text evidence="2">The sequence shown here is derived from an EMBL/GenBank/DDBJ whole genome shotgun (WGS) entry which is preliminary data.</text>
</comment>
<evidence type="ECO:0000313" key="3">
    <source>
        <dbReference type="Proteomes" id="UP000634136"/>
    </source>
</evidence>
<sequence>MWWLSYGGWDVVGEFGLGKKRKGRGVYGLVWGGVEGLWVGVGVGGGYLGKREKEEERDKISGKNLAEKHGGGVILGLWRRVGTVKVVEELGKRREEERRMEGWGWG</sequence>
<feature type="transmembrane region" description="Helical" evidence="1">
    <location>
        <begin position="26"/>
        <end position="49"/>
    </location>
</feature>
<reference evidence="2" key="1">
    <citation type="submission" date="2020-09" db="EMBL/GenBank/DDBJ databases">
        <title>Genome-Enabled Discovery of Anthraquinone Biosynthesis in Senna tora.</title>
        <authorList>
            <person name="Kang S.-H."/>
            <person name="Pandey R.P."/>
            <person name="Lee C.-M."/>
            <person name="Sim J.-S."/>
            <person name="Jeong J.-T."/>
            <person name="Choi B.-S."/>
            <person name="Jung M."/>
            <person name="Ginzburg D."/>
            <person name="Zhao K."/>
            <person name="Won S.Y."/>
            <person name="Oh T.-J."/>
            <person name="Yu Y."/>
            <person name="Kim N.-H."/>
            <person name="Lee O.R."/>
            <person name="Lee T.-H."/>
            <person name="Bashyal P."/>
            <person name="Kim T.-S."/>
            <person name="Lee W.-H."/>
            <person name="Kawkins C."/>
            <person name="Kim C.-K."/>
            <person name="Kim J.S."/>
            <person name="Ahn B.O."/>
            <person name="Rhee S.Y."/>
            <person name="Sohng J.K."/>
        </authorList>
    </citation>
    <scope>NUCLEOTIDE SEQUENCE</scope>
    <source>
        <tissue evidence="2">Leaf</tissue>
    </source>
</reference>
<accession>A0A835CEG0</accession>
<proteinExistence type="predicted"/>
<keyword evidence="1" id="KW-0472">Membrane</keyword>
<keyword evidence="3" id="KW-1185">Reference proteome</keyword>
<keyword evidence="1" id="KW-0812">Transmembrane</keyword>
<evidence type="ECO:0000313" key="2">
    <source>
        <dbReference type="EMBL" id="KAF7839726.1"/>
    </source>
</evidence>
<dbReference type="Proteomes" id="UP000634136">
    <property type="component" value="Unassembled WGS sequence"/>
</dbReference>
<name>A0A835CEG0_9FABA</name>
<organism evidence="2 3">
    <name type="scientific">Senna tora</name>
    <dbReference type="NCBI Taxonomy" id="362788"/>
    <lineage>
        <taxon>Eukaryota</taxon>
        <taxon>Viridiplantae</taxon>
        <taxon>Streptophyta</taxon>
        <taxon>Embryophyta</taxon>
        <taxon>Tracheophyta</taxon>
        <taxon>Spermatophyta</taxon>
        <taxon>Magnoliopsida</taxon>
        <taxon>eudicotyledons</taxon>
        <taxon>Gunneridae</taxon>
        <taxon>Pentapetalae</taxon>
        <taxon>rosids</taxon>
        <taxon>fabids</taxon>
        <taxon>Fabales</taxon>
        <taxon>Fabaceae</taxon>
        <taxon>Caesalpinioideae</taxon>
        <taxon>Cassia clade</taxon>
        <taxon>Senna</taxon>
    </lineage>
</organism>
<dbReference type="EMBL" id="JAAIUW010000003">
    <property type="protein sequence ID" value="KAF7839726.1"/>
    <property type="molecule type" value="Genomic_DNA"/>
</dbReference>